<keyword evidence="2" id="KW-1185">Reference proteome</keyword>
<protein>
    <submittedName>
        <fullName evidence="1">Uncharacterized protein</fullName>
    </submittedName>
</protein>
<evidence type="ECO:0000313" key="1">
    <source>
        <dbReference type="EMBL" id="MEK8031599.1"/>
    </source>
</evidence>
<dbReference type="InterPro" id="IPR029058">
    <property type="entry name" value="AB_hydrolase_fold"/>
</dbReference>
<sequence>MLYLEPDDFSDIPAFPEKHLDFVHAAAETVDLHGDWTVPAKAITTMRIKTGHYTLNVSINTIHRADKLVTTLHGARGITKDAINFTRPMLVRRNWEALFESPILAISDPQTESDWNVNVPRCAFYMGTVENDLVPEINALIDVFCAKLGIPVDNVLMYGSSAGGTSAILVGSRRTTKTGIVAVCPFLRTDRYHDGVVATAVRSSGATMAQFEQMQQHAPWRFDALVALKEAHRQGHDIRLFVGQNVKDKSTVTRHFPAVWRRWNIDPEGGVSPGGRVMTAMYDSTEAGHGHEPAEYSGPLWQEALKFFGTPLRTSTRGGAMPEAAAVEVGQLCSAA</sequence>
<organism evidence="1 2">
    <name type="scientific">Ideonella lacteola</name>
    <dbReference type="NCBI Taxonomy" id="2984193"/>
    <lineage>
        <taxon>Bacteria</taxon>
        <taxon>Pseudomonadati</taxon>
        <taxon>Pseudomonadota</taxon>
        <taxon>Betaproteobacteria</taxon>
        <taxon>Burkholderiales</taxon>
        <taxon>Sphaerotilaceae</taxon>
        <taxon>Ideonella</taxon>
    </lineage>
</organism>
<evidence type="ECO:0000313" key="2">
    <source>
        <dbReference type="Proteomes" id="UP001371218"/>
    </source>
</evidence>
<dbReference type="EMBL" id="JBBUTG010000006">
    <property type="protein sequence ID" value="MEK8031599.1"/>
    <property type="molecule type" value="Genomic_DNA"/>
</dbReference>
<comment type="caution">
    <text evidence="1">The sequence shown here is derived from an EMBL/GenBank/DDBJ whole genome shotgun (WGS) entry which is preliminary data.</text>
</comment>
<reference evidence="1 2" key="1">
    <citation type="submission" date="2024-04" db="EMBL/GenBank/DDBJ databases">
        <title>Novel species of the genus Ideonella isolated from streams.</title>
        <authorList>
            <person name="Lu H."/>
        </authorList>
    </citation>
    <scope>NUCLEOTIDE SEQUENCE [LARGE SCALE GENOMIC DNA]</scope>
    <source>
        <strain evidence="1 2">DXS29W</strain>
    </source>
</reference>
<dbReference type="SUPFAM" id="SSF53474">
    <property type="entry name" value="alpha/beta-Hydrolases"/>
    <property type="match status" value="1"/>
</dbReference>
<gene>
    <name evidence="1" type="ORF">AACH06_12290</name>
</gene>
<proteinExistence type="predicted"/>
<accession>A0ABU9BNQ6</accession>
<dbReference type="Proteomes" id="UP001371218">
    <property type="component" value="Unassembled WGS sequence"/>
</dbReference>
<dbReference type="Gene3D" id="3.40.50.1820">
    <property type="entry name" value="alpha/beta hydrolase"/>
    <property type="match status" value="1"/>
</dbReference>
<dbReference type="RefSeq" id="WP_341425988.1">
    <property type="nucleotide sequence ID" value="NZ_JBBUTG010000006.1"/>
</dbReference>
<name>A0ABU9BNQ6_9BURK</name>